<protein>
    <submittedName>
        <fullName evidence="1">Uncharacterized protein</fullName>
    </submittedName>
</protein>
<accession>A0A6A6W4R3</accession>
<dbReference type="RefSeq" id="XP_033599397.1">
    <property type="nucleotide sequence ID" value="XM_033745599.1"/>
</dbReference>
<evidence type="ECO:0000313" key="2">
    <source>
        <dbReference type="Proteomes" id="UP000799437"/>
    </source>
</evidence>
<gene>
    <name evidence="1" type="ORF">EJ05DRAFT_48725</name>
</gene>
<dbReference type="EMBL" id="ML996574">
    <property type="protein sequence ID" value="KAF2756946.1"/>
    <property type="molecule type" value="Genomic_DNA"/>
</dbReference>
<organism evidence="1 2">
    <name type="scientific">Pseudovirgaria hyperparasitica</name>
    <dbReference type="NCBI Taxonomy" id="470096"/>
    <lineage>
        <taxon>Eukaryota</taxon>
        <taxon>Fungi</taxon>
        <taxon>Dikarya</taxon>
        <taxon>Ascomycota</taxon>
        <taxon>Pezizomycotina</taxon>
        <taxon>Dothideomycetes</taxon>
        <taxon>Dothideomycetes incertae sedis</taxon>
        <taxon>Acrospermales</taxon>
        <taxon>Acrospermaceae</taxon>
        <taxon>Pseudovirgaria</taxon>
    </lineage>
</organism>
<dbReference type="AlphaFoldDB" id="A0A6A6W4R3"/>
<dbReference type="GeneID" id="54486653"/>
<proteinExistence type="predicted"/>
<name>A0A6A6W4R3_9PEZI</name>
<dbReference type="Proteomes" id="UP000799437">
    <property type="component" value="Unassembled WGS sequence"/>
</dbReference>
<keyword evidence="2" id="KW-1185">Reference proteome</keyword>
<reference evidence="1" key="1">
    <citation type="journal article" date="2020" name="Stud. Mycol.">
        <title>101 Dothideomycetes genomes: a test case for predicting lifestyles and emergence of pathogens.</title>
        <authorList>
            <person name="Haridas S."/>
            <person name="Albert R."/>
            <person name="Binder M."/>
            <person name="Bloem J."/>
            <person name="Labutti K."/>
            <person name="Salamov A."/>
            <person name="Andreopoulos B."/>
            <person name="Baker S."/>
            <person name="Barry K."/>
            <person name="Bills G."/>
            <person name="Bluhm B."/>
            <person name="Cannon C."/>
            <person name="Castanera R."/>
            <person name="Culley D."/>
            <person name="Daum C."/>
            <person name="Ezra D."/>
            <person name="Gonzalez J."/>
            <person name="Henrissat B."/>
            <person name="Kuo A."/>
            <person name="Liang C."/>
            <person name="Lipzen A."/>
            <person name="Lutzoni F."/>
            <person name="Magnuson J."/>
            <person name="Mondo S."/>
            <person name="Nolan M."/>
            <person name="Ohm R."/>
            <person name="Pangilinan J."/>
            <person name="Park H.-J."/>
            <person name="Ramirez L."/>
            <person name="Alfaro M."/>
            <person name="Sun H."/>
            <person name="Tritt A."/>
            <person name="Yoshinaga Y."/>
            <person name="Zwiers L.-H."/>
            <person name="Turgeon B."/>
            <person name="Goodwin S."/>
            <person name="Spatafora J."/>
            <person name="Crous P."/>
            <person name="Grigoriev I."/>
        </authorList>
    </citation>
    <scope>NUCLEOTIDE SEQUENCE</scope>
    <source>
        <strain evidence="1">CBS 121739</strain>
    </source>
</reference>
<evidence type="ECO:0000313" key="1">
    <source>
        <dbReference type="EMBL" id="KAF2756946.1"/>
    </source>
</evidence>
<sequence>MPPRIHDPRDLRTSCSRARKTSTIIKFWLTGVLASSEYYWLLVLIRIIQVDGFRGAQQHSIGVLPQPHGNLFARRQEDWGLRLAMWFGKQRAKGLFLVPSFARLSQLWMQRLIPHLSSLIHSSHSVSAACIPILLKKSSSRACVAVENSSELWLITTEYFGYHRFAAVMPDLNMA</sequence>